<name>A0A5S9PJK3_9GAMM</name>
<gene>
    <name evidence="2" type="ORF">DPBNPPHM_01066</name>
</gene>
<proteinExistence type="predicted"/>
<dbReference type="EMBL" id="CACSII010000012">
    <property type="protein sequence ID" value="CAA0104384.1"/>
    <property type="molecule type" value="Genomic_DNA"/>
</dbReference>
<dbReference type="OrthoDB" id="8375282at2"/>
<reference evidence="2 3" key="1">
    <citation type="submission" date="2019-11" db="EMBL/GenBank/DDBJ databases">
        <authorList>
            <person name="Holert J."/>
        </authorList>
    </citation>
    <scope>NUCLEOTIDE SEQUENCE [LARGE SCALE GENOMIC DNA]</scope>
    <source>
        <strain evidence="2">BC5_2</strain>
    </source>
</reference>
<accession>A0A5S9PJK3</accession>
<evidence type="ECO:0000313" key="3">
    <source>
        <dbReference type="Proteomes" id="UP000434580"/>
    </source>
</evidence>
<evidence type="ECO:0000313" key="2">
    <source>
        <dbReference type="EMBL" id="CAA0104384.1"/>
    </source>
</evidence>
<dbReference type="InterPro" id="IPR037401">
    <property type="entry name" value="SnoaL-like"/>
</dbReference>
<dbReference type="Proteomes" id="UP000434580">
    <property type="component" value="Unassembled WGS sequence"/>
</dbReference>
<dbReference type="SUPFAM" id="SSF54427">
    <property type="entry name" value="NTF2-like"/>
    <property type="match status" value="1"/>
</dbReference>
<dbReference type="Gene3D" id="3.10.450.50">
    <property type="match status" value="1"/>
</dbReference>
<dbReference type="InterPro" id="IPR032710">
    <property type="entry name" value="NTF2-like_dom_sf"/>
</dbReference>
<dbReference type="Pfam" id="PF12680">
    <property type="entry name" value="SnoaL_2"/>
    <property type="match status" value="1"/>
</dbReference>
<evidence type="ECO:0000259" key="1">
    <source>
        <dbReference type="Pfam" id="PF12680"/>
    </source>
</evidence>
<organism evidence="2 3">
    <name type="scientific">BD1-7 clade bacterium</name>
    <dbReference type="NCBI Taxonomy" id="2029982"/>
    <lineage>
        <taxon>Bacteria</taxon>
        <taxon>Pseudomonadati</taxon>
        <taxon>Pseudomonadota</taxon>
        <taxon>Gammaproteobacteria</taxon>
        <taxon>Cellvibrionales</taxon>
        <taxon>Spongiibacteraceae</taxon>
        <taxon>BD1-7 clade</taxon>
    </lineage>
</organism>
<feature type="domain" description="SnoaL-like" evidence="1">
    <location>
        <begin position="19"/>
        <end position="122"/>
    </location>
</feature>
<sequence length="151" mass="17303">MIGAIILKTMMDATGSKPINSRNVEELLSHWSDDAVLVYPGNLPFSGEIRGKEMLTVFFEIYMEQFPKLEFTTKNTFISNMYSLGLSNKLATEIDVTYTNRFGHTFHNSVMSSLEIKGGKLVYDKDFYYDIDQLNQAWEGADLSRLEKYLT</sequence>
<protein>
    <recommendedName>
        <fullName evidence="1">SnoaL-like domain-containing protein</fullName>
    </recommendedName>
</protein>
<dbReference type="AlphaFoldDB" id="A0A5S9PJK3"/>